<keyword evidence="2" id="KW-0472">Membrane</keyword>
<feature type="transmembrane region" description="Helical" evidence="2">
    <location>
        <begin position="86"/>
        <end position="110"/>
    </location>
</feature>
<feature type="transmembrane region" description="Helical" evidence="2">
    <location>
        <begin position="58"/>
        <end position="80"/>
    </location>
</feature>
<dbReference type="Proteomes" id="UP001165080">
    <property type="component" value="Unassembled WGS sequence"/>
</dbReference>
<proteinExistence type="predicted"/>
<dbReference type="InterPro" id="IPR021443">
    <property type="entry name" value="DUF3093"/>
</dbReference>
<name>A0A9W6C441_9CHLO</name>
<reference evidence="3 4" key="1">
    <citation type="journal article" date="2023" name="Commun. Biol.">
        <title>Reorganization of the ancestral sex-determining regions during the evolution of trioecy in Pleodorina starrii.</title>
        <authorList>
            <person name="Takahashi K."/>
            <person name="Suzuki S."/>
            <person name="Kawai-Toyooka H."/>
            <person name="Yamamoto K."/>
            <person name="Hamaji T."/>
            <person name="Ootsuki R."/>
            <person name="Yamaguchi H."/>
            <person name="Kawachi M."/>
            <person name="Higashiyama T."/>
            <person name="Nozaki H."/>
        </authorList>
    </citation>
    <scope>NUCLEOTIDE SEQUENCE [LARGE SCALE GENOMIC DNA]</scope>
    <source>
        <strain evidence="3 4">NIES-4479</strain>
    </source>
</reference>
<keyword evidence="4" id="KW-1185">Reference proteome</keyword>
<dbReference type="Pfam" id="PF11292">
    <property type="entry name" value="DUF3093"/>
    <property type="match status" value="1"/>
</dbReference>
<gene>
    <name evidence="3" type="primary">PLESTB003671</name>
    <name evidence="3" type="ORF">PLESTB_001911100</name>
</gene>
<dbReference type="EMBL" id="BRXU01000066">
    <property type="protein sequence ID" value="GLC62541.1"/>
    <property type="molecule type" value="Genomic_DNA"/>
</dbReference>
<evidence type="ECO:0000256" key="1">
    <source>
        <dbReference type="SAM" id="MobiDB-lite"/>
    </source>
</evidence>
<evidence type="ECO:0000256" key="2">
    <source>
        <dbReference type="SAM" id="Phobius"/>
    </source>
</evidence>
<keyword evidence="2" id="KW-0812">Transmembrane</keyword>
<comment type="caution">
    <text evidence="3">The sequence shown here is derived from an EMBL/GenBank/DDBJ whole genome shotgun (WGS) entry which is preliminary data.</text>
</comment>
<sequence length="192" mass="20493">MEGQEGVTPPGPSAQPVPKDQAVLGEVLDQGTSPDRLVEDPPAKVDPKTVLYEERLSAAWWMWLLVLFAGLVGLIALAPINMWVGAAVGAVVAGGTAVALIASSTGIVITGESLQVGRARIERRFVGEAEAFRGSAVQRVRGPELDARAYMNFRVSVGPVVRIQITDPVDPTPYWLTSTRHPERMVEVLSAG</sequence>
<accession>A0A9W6C441</accession>
<feature type="region of interest" description="Disordered" evidence="1">
    <location>
        <begin position="1"/>
        <end position="25"/>
    </location>
</feature>
<evidence type="ECO:0008006" key="5">
    <source>
        <dbReference type="Google" id="ProtNLM"/>
    </source>
</evidence>
<protein>
    <recommendedName>
        <fullName evidence="5">DUF3093 domain-containing protein</fullName>
    </recommendedName>
</protein>
<keyword evidence="2" id="KW-1133">Transmembrane helix</keyword>
<evidence type="ECO:0000313" key="4">
    <source>
        <dbReference type="Proteomes" id="UP001165080"/>
    </source>
</evidence>
<evidence type="ECO:0000313" key="3">
    <source>
        <dbReference type="EMBL" id="GLC62541.1"/>
    </source>
</evidence>
<organism evidence="3 4">
    <name type="scientific">Pleodorina starrii</name>
    <dbReference type="NCBI Taxonomy" id="330485"/>
    <lineage>
        <taxon>Eukaryota</taxon>
        <taxon>Viridiplantae</taxon>
        <taxon>Chlorophyta</taxon>
        <taxon>core chlorophytes</taxon>
        <taxon>Chlorophyceae</taxon>
        <taxon>CS clade</taxon>
        <taxon>Chlamydomonadales</taxon>
        <taxon>Volvocaceae</taxon>
        <taxon>Pleodorina</taxon>
    </lineage>
</organism>
<dbReference type="AlphaFoldDB" id="A0A9W6C441"/>